<dbReference type="RefSeq" id="WP_073377871.1">
    <property type="nucleotide sequence ID" value="NZ_FQZK01000004.1"/>
</dbReference>
<keyword evidence="3" id="KW-1185">Reference proteome</keyword>
<proteinExistence type="predicted"/>
<accession>A0A1M6HDJ4</accession>
<gene>
    <name evidence="2" type="ORF">SAMN05421803_104140</name>
</gene>
<reference evidence="2 3" key="1">
    <citation type="submission" date="2016-11" db="EMBL/GenBank/DDBJ databases">
        <authorList>
            <person name="Jaros S."/>
            <person name="Januszkiewicz K."/>
            <person name="Wedrychowicz H."/>
        </authorList>
    </citation>
    <scope>NUCLEOTIDE SEQUENCE [LARGE SCALE GENOMIC DNA]</scope>
    <source>
        <strain evidence="2 3">CGMCC 4.5723</strain>
    </source>
</reference>
<protein>
    <submittedName>
        <fullName evidence="2">Uncharacterized protein</fullName>
    </submittedName>
</protein>
<feature type="region of interest" description="Disordered" evidence="1">
    <location>
        <begin position="357"/>
        <end position="383"/>
    </location>
</feature>
<dbReference type="EMBL" id="FQZK01000004">
    <property type="protein sequence ID" value="SHJ20203.1"/>
    <property type="molecule type" value="Genomic_DNA"/>
</dbReference>
<dbReference type="OrthoDB" id="5124265at2"/>
<evidence type="ECO:0000313" key="2">
    <source>
        <dbReference type="EMBL" id="SHJ20203.1"/>
    </source>
</evidence>
<dbReference type="AlphaFoldDB" id="A0A1M6HDJ4"/>
<name>A0A1M6HDJ4_9ACTN</name>
<sequence>MSPAPDPAPLVEVTAAEDGVAVSVVGRPAAPPPFASAVLDADGALLTWPDVTGPGLPDAHLDDASAAQAWLWDLYGPGTARAVAAAGPAPLRVRAAPGALARPLAALALGHWAARWWPASRLDGVPALDPDLLGLELAALAHSCHRALPPDEAADLLLEHRAGIGALLEEDPPGLAAALAAVADAAGLDGEGVDALLGAAPPPAAPARPDGYALAAGPGAPGPARTLARGHGANDWCRYPAGFVDAAEDAVSWTVLARGAARVVEVRAVAGPLRPSAAARPVAEVAPSAGTAPLLVPLAPDGDAWAGSAGLDLPATAVPDPRVAVLLPGFDPGPSGPGAAAARDRLRALAARRLDLARGAPAGPGEPPPFAAEVRAARDDEDF</sequence>
<dbReference type="Proteomes" id="UP000184452">
    <property type="component" value="Unassembled WGS sequence"/>
</dbReference>
<evidence type="ECO:0000313" key="3">
    <source>
        <dbReference type="Proteomes" id="UP000184452"/>
    </source>
</evidence>
<organism evidence="2 3">
    <name type="scientific">Nocardiopsis flavescens</name>
    <dbReference type="NCBI Taxonomy" id="758803"/>
    <lineage>
        <taxon>Bacteria</taxon>
        <taxon>Bacillati</taxon>
        <taxon>Actinomycetota</taxon>
        <taxon>Actinomycetes</taxon>
        <taxon>Streptosporangiales</taxon>
        <taxon>Nocardiopsidaceae</taxon>
        <taxon>Nocardiopsis</taxon>
    </lineage>
</organism>
<evidence type="ECO:0000256" key="1">
    <source>
        <dbReference type="SAM" id="MobiDB-lite"/>
    </source>
</evidence>
<dbReference type="STRING" id="758803.SAMN05421803_104140"/>